<accession>A0ABT0A6B8</accession>
<feature type="active site" evidence="10 12">
    <location>
        <position position="534"/>
    </location>
</feature>
<evidence type="ECO:0000256" key="6">
    <source>
        <dbReference type="ARBA" id="ARBA00022842"/>
    </source>
</evidence>
<dbReference type="HAMAP" id="MF_00595">
    <property type="entry name" value="PEPcase_type1"/>
    <property type="match status" value="1"/>
</dbReference>
<evidence type="ECO:0000256" key="10">
    <source>
        <dbReference type="HAMAP-Rule" id="MF_00595"/>
    </source>
</evidence>
<evidence type="ECO:0000256" key="2">
    <source>
        <dbReference type="ARBA" id="ARBA00003670"/>
    </source>
</evidence>
<comment type="caution">
    <text evidence="13">The sequence shown here is derived from an EMBL/GenBank/DDBJ whole genome shotgun (WGS) entry which is preliminary data.</text>
</comment>
<feature type="active site" evidence="10 11">
    <location>
        <position position="148"/>
    </location>
</feature>
<name>A0ABT0A6B8_9GAMM</name>
<dbReference type="EC" id="4.1.1.31" evidence="4 10"/>
<comment type="function">
    <text evidence="2 10">Forms oxaloacetate, a four-carbon dicarboxylic acid source for the tricarboxylic acid cycle.</text>
</comment>
<dbReference type="RefSeq" id="WP_243322106.1">
    <property type="nucleotide sequence ID" value="NZ_JALGCL010000004.1"/>
</dbReference>
<organism evidence="13 14">
    <name type="scientific">Cognatiluteimonas sedimenti</name>
    <dbReference type="NCBI Taxonomy" id="2927791"/>
    <lineage>
        <taxon>Bacteria</taxon>
        <taxon>Pseudomonadati</taxon>
        <taxon>Pseudomonadota</taxon>
        <taxon>Gammaproteobacteria</taxon>
        <taxon>Lysobacterales</taxon>
        <taxon>Lysobacteraceae</taxon>
        <taxon>Cognatiluteimonas</taxon>
    </lineage>
</organism>
<evidence type="ECO:0000256" key="7">
    <source>
        <dbReference type="ARBA" id="ARBA00023239"/>
    </source>
</evidence>
<evidence type="ECO:0000256" key="12">
    <source>
        <dbReference type="PROSITE-ProRule" id="PRU10112"/>
    </source>
</evidence>
<dbReference type="InterPro" id="IPR021135">
    <property type="entry name" value="PEP_COase"/>
</dbReference>
<dbReference type="Pfam" id="PF00311">
    <property type="entry name" value="PEPcase"/>
    <property type="match status" value="2"/>
</dbReference>
<evidence type="ECO:0000256" key="8">
    <source>
        <dbReference type="ARBA" id="ARBA00023300"/>
    </source>
</evidence>
<evidence type="ECO:0000256" key="3">
    <source>
        <dbReference type="ARBA" id="ARBA00008346"/>
    </source>
</evidence>
<keyword evidence="14" id="KW-1185">Reference proteome</keyword>
<dbReference type="GO" id="GO:0008964">
    <property type="term" value="F:phosphoenolpyruvate carboxylase activity"/>
    <property type="evidence" value="ECO:0007669"/>
    <property type="project" value="UniProtKB-EC"/>
</dbReference>
<dbReference type="EMBL" id="JALGCL010000004">
    <property type="protein sequence ID" value="MCJ0826525.1"/>
    <property type="molecule type" value="Genomic_DNA"/>
</dbReference>
<dbReference type="InterPro" id="IPR033129">
    <property type="entry name" value="PEPCASE_His_AS"/>
</dbReference>
<proteinExistence type="inferred from homology"/>
<keyword evidence="6 10" id="KW-0460">Magnesium</keyword>
<dbReference type="InterPro" id="IPR022805">
    <property type="entry name" value="PEP_COase_bac/pln-type"/>
</dbReference>
<dbReference type="PRINTS" id="PR00150">
    <property type="entry name" value="PEPCARBXLASE"/>
</dbReference>
<dbReference type="InterPro" id="IPR015813">
    <property type="entry name" value="Pyrv/PenolPyrv_kinase-like_dom"/>
</dbReference>
<evidence type="ECO:0000256" key="9">
    <source>
        <dbReference type="ARBA" id="ARBA00048995"/>
    </source>
</evidence>
<comment type="similarity">
    <text evidence="3 10">Belongs to the PEPCase type 1 family.</text>
</comment>
<dbReference type="SUPFAM" id="SSF51621">
    <property type="entry name" value="Phosphoenolpyruvate/pyruvate domain"/>
    <property type="match status" value="1"/>
</dbReference>
<comment type="catalytic activity">
    <reaction evidence="9 10">
        <text>oxaloacetate + phosphate = phosphoenolpyruvate + hydrogencarbonate</text>
        <dbReference type="Rhea" id="RHEA:28370"/>
        <dbReference type="ChEBI" id="CHEBI:16452"/>
        <dbReference type="ChEBI" id="CHEBI:17544"/>
        <dbReference type="ChEBI" id="CHEBI:43474"/>
        <dbReference type="ChEBI" id="CHEBI:58702"/>
        <dbReference type="EC" id="4.1.1.31"/>
    </reaction>
</comment>
<comment type="subunit">
    <text evidence="10">Homotetramer.</text>
</comment>
<protein>
    <recommendedName>
        <fullName evidence="5 10">Phosphoenolpyruvate carboxylase</fullName>
        <shortName evidence="10">PEPC</shortName>
        <shortName evidence="10">PEPCase</shortName>
        <ecNumber evidence="4 10">4.1.1.31</ecNumber>
    </recommendedName>
</protein>
<dbReference type="InterPro" id="IPR018129">
    <property type="entry name" value="PEP_COase_Lys_AS"/>
</dbReference>
<evidence type="ECO:0000313" key="14">
    <source>
        <dbReference type="Proteomes" id="UP001165423"/>
    </source>
</evidence>
<evidence type="ECO:0000256" key="4">
    <source>
        <dbReference type="ARBA" id="ARBA00012305"/>
    </source>
</evidence>
<keyword evidence="7 10" id="KW-0456">Lyase</keyword>
<keyword evidence="8 10" id="KW-0120">Carbon dioxide fixation</keyword>
<reference evidence="13 14" key="1">
    <citation type="submission" date="2022-03" db="EMBL/GenBank/DDBJ databases">
        <title>Luteimonas soily sp. nov., a novel bacterium isolated from the soil.</title>
        <authorList>
            <person name="Zhang X."/>
        </authorList>
    </citation>
    <scope>NUCLEOTIDE SEQUENCE [LARGE SCALE GENOMIC DNA]</scope>
    <source>
        <strain evidence="13 14">50</strain>
    </source>
</reference>
<dbReference type="PANTHER" id="PTHR30523">
    <property type="entry name" value="PHOSPHOENOLPYRUVATE CARBOXYLASE"/>
    <property type="match status" value="1"/>
</dbReference>
<gene>
    <name evidence="10" type="primary">ppc</name>
    <name evidence="13" type="ORF">MQC88_11280</name>
</gene>
<evidence type="ECO:0000313" key="13">
    <source>
        <dbReference type="EMBL" id="MCJ0826525.1"/>
    </source>
</evidence>
<evidence type="ECO:0000256" key="5">
    <source>
        <dbReference type="ARBA" id="ARBA00022419"/>
    </source>
</evidence>
<evidence type="ECO:0000256" key="11">
    <source>
        <dbReference type="PROSITE-ProRule" id="PRU10111"/>
    </source>
</evidence>
<dbReference type="PANTHER" id="PTHR30523:SF6">
    <property type="entry name" value="PHOSPHOENOLPYRUVATE CARBOXYLASE"/>
    <property type="match status" value="1"/>
</dbReference>
<comment type="cofactor">
    <cofactor evidence="1 10">
        <name>Mg(2+)</name>
        <dbReference type="ChEBI" id="CHEBI:18420"/>
    </cofactor>
</comment>
<evidence type="ECO:0000256" key="1">
    <source>
        <dbReference type="ARBA" id="ARBA00001946"/>
    </source>
</evidence>
<dbReference type="PROSITE" id="PS00393">
    <property type="entry name" value="PEPCASE_2"/>
    <property type="match status" value="1"/>
</dbReference>
<dbReference type="PROSITE" id="PS00781">
    <property type="entry name" value="PEPCASE_1"/>
    <property type="match status" value="1"/>
</dbReference>
<dbReference type="Gene3D" id="1.20.1440.90">
    <property type="entry name" value="Phosphoenolpyruvate/pyruvate domain"/>
    <property type="match status" value="1"/>
</dbReference>
<dbReference type="Proteomes" id="UP001165423">
    <property type="component" value="Unassembled WGS sequence"/>
</dbReference>
<sequence>MALRDLEFAATDELLRDDVRRLGAMVGGMLAQQQSPAFLELVEAVRKAAIARREQGAPVAALAARLAEVPAADVAALVRAFAAYFGATNIAERVHRIRRRRDHQRNDEAPQPQGLEAVLGELREAGVGLDELRALLPRLSIEPVFTAHPTEVVRRALLDKEHAIVERLVADIDRGRTPDERRADEARILLALASAWQTSDAPPQKPSVGDEVDHVGFYLAKVMFRALPAFHEVFADAIEAVYGERIEVPEVVHFGTWVGGDMDGNPNVGAGTMREALQAQRALALEQYRRDVRALAGVLTQTVGRVGVADGVLQGVQAYARDWPDIAAAFNPRWADMPYRLLLELMEARLVATGAGDTRGYAGVDDFIADLECIDASLHAHRGDHAGRFAVQRVLRRARSFGFHLAALDLRQDSAVHEEALAGGEARDATLAVFAEIQALRRSHGAGAIGLYIISMARSAADALAVLELARQGGCTEADGSVPLDVTPLFETVDDLEAAPEVMRALFDDAEYRAHLRSRGDRQVVMLGYSDSAKDGGLLASRWALQRTQIALTALARGSRVRIVFFHGRGGSVSRGGGKTGRAVLAAPPGSVDGTLRATEQGEVIHRKYGIRALAIRNLEQATAAVLQATLRPRALDPREGQWHEIAAGLARAGREHYRALVYGDPRFDDYFRAATPIDVIERLHIGSRPSRRRNAGIRGLRAIPWVFSWAQNRSGLTAWYGVGTALQQGVAEHGMATMAAMARDWPFFATLLDDLEMTLAKSDMAIFECYSRLSGELHQSLFPGIAAEFERTRGLLLALRNGNALLAGDPRLRLSIRLRNPYVDPISLLQVDLLQRWRAGGRQDDGLLDALYATVNGIAAGIQNTG</sequence>